<dbReference type="Pfam" id="PF01485">
    <property type="entry name" value="IBR"/>
    <property type="match status" value="1"/>
</dbReference>
<dbReference type="AlphaFoldDB" id="A0A1I8J7F8"/>
<dbReference type="SMART" id="SM00647">
    <property type="entry name" value="IBR"/>
    <property type="match status" value="2"/>
</dbReference>
<dbReference type="InterPro" id="IPR002867">
    <property type="entry name" value="IBR_dom"/>
</dbReference>
<keyword evidence="5" id="KW-0677">Repeat</keyword>
<dbReference type="InterPro" id="IPR044066">
    <property type="entry name" value="TRIAD_supradom"/>
</dbReference>
<keyword evidence="8" id="KW-0862">Zinc</keyword>
<dbReference type="PANTHER" id="PTHR11685">
    <property type="entry name" value="RBR FAMILY RING FINGER AND IBR DOMAIN-CONTAINING"/>
    <property type="match status" value="1"/>
</dbReference>
<dbReference type="OrthoDB" id="1431934at2759"/>
<dbReference type="PROSITE" id="PS51873">
    <property type="entry name" value="TRIAD"/>
    <property type="match status" value="1"/>
</dbReference>
<evidence type="ECO:0000313" key="10">
    <source>
        <dbReference type="WBParaSite" id="maker-uti_cns_0045997-snap-gene-1.25-mRNA-1"/>
    </source>
</evidence>
<organism evidence="9 10">
    <name type="scientific">Macrostomum lignano</name>
    <dbReference type="NCBI Taxonomy" id="282301"/>
    <lineage>
        <taxon>Eukaryota</taxon>
        <taxon>Metazoa</taxon>
        <taxon>Spiralia</taxon>
        <taxon>Lophotrochozoa</taxon>
        <taxon>Platyhelminthes</taxon>
        <taxon>Rhabditophora</taxon>
        <taxon>Macrostomorpha</taxon>
        <taxon>Macrostomida</taxon>
        <taxon>Macrostomidae</taxon>
        <taxon>Macrostomum</taxon>
    </lineage>
</organism>
<evidence type="ECO:0000256" key="8">
    <source>
        <dbReference type="ARBA" id="ARBA00022833"/>
    </source>
</evidence>
<evidence type="ECO:0000256" key="5">
    <source>
        <dbReference type="ARBA" id="ARBA00022737"/>
    </source>
</evidence>
<keyword evidence="6" id="KW-0863">Zinc-finger</keyword>
<evidence type="ECO:0000313" key="9">
    <source>
        <dbReference type="Proteomes" id="UP000095280"/>
    </source>
</evidence>
<evidence type="ECO:0000256" key="2">
    <source>
        <dbReference type="ARBA" id="ARBA00012251"/>
    </source>
</evidence>
<name>A0A1I8J7F8_9PLAT</name>
<keyword evidence="4" id="KW-0479">Metal-binding</keyword>
<dbReference type="Gene3D" id="1.20.120.1750">
    <property type="match status" value="1"/>
</dbReference>
<dbReference type="SUPFAM" id="SSF57850">
    <property type="entry name" value="RING/U-box"/>
    <property type="match status" value="3"/>
</dbReference>
<dbReference type="Pfam" id="PF22191">
    <property type="entry name" value="IBR_1"/>
    <property type="match status" value="1"/>
</dbReference>
<keyword evidence="3" id="KW-0808">Transferase</keyword>
<keyword evidence="7" id="KW-0833">Ubl conjugation pathway</keyword>
<comment type="catalytic activity">
    <reaction evidence="1">
        <text>[E2 ubiquitin-conjugating enzyme]-S-ubiquitinyl-L-cysteine + [acceptor protein]-L-lysine = [E2 ubiquitin-conjugating enzyme]-L-cysteine + [acceptor protein]-N(6)-ubiquitinyl-L-lysine.</text>
        <dbReference type="EC" id="2.3.2.31"/>
    </reaction>
</comment>
<dbReference type="InterPro" id="IPR047551">
    <property type="entry name" value="BRcat_RBR_RNF217"/>
</dbReference>
<dbReference type="EC" id="2.3.2.31" evidence="2"/>
<dbReference type="Proteomes" id="UP000095280">
    <property type="component" value="Unplaced"/>
</dbReference>
<dbReference type="STRING" id="282301.A0A1I8J7F8"/>
<protein>
    <recommendedName>
        <fullName evidence="2">RBR-type E3 ubiquitin transferase</fullName>
        <ecNumber evidence="2">2.3.2.31</ecNumber>
    </recommendedName>
</protein>
<proteinExistence type="predicted"/>
<dbReference type="GO" id="GO:0016567">
    <property type="term" value="P:protein ubiquitination"/>
    <property type="evidence" value="ECO:0007669"/>
    <property type="project" value="InterPro"/>
</dbReference>
<dbReference type="GO" id="GO:0061630">
    <property type="term" value="F:ubiquitin protein ligase activity"/>
    <property type="evidence" value="ECO:0007669"/>
    <property type="project" value="UniProtKB-EC"/>
</dbReference>
<evidence type="ECO:0000256" key="6">
    <source>
        <dbReference type="ARBA" id="ARBA00022771"/>
    </source>
</evidence>
<reference evidence="10" key="1">
    <citation type="submission" date="2016-11" db="UniProtKB">
        <authorList>
            <consortium name="WormBaseParasite"/>
        </authorList>
    </citation>
    <scope>IDENTIFICATION</scope>
</reference>
<evidence type="ECO:0000256" key="7">
    <source>
        <dbReference type="ARBA" id="ARBA00022786"/>
    </source>
</evidence>
<evidence type="ECO:0000256" key="4">
    <source>
        <dbReference type="ARBA" id="ARBA00022723"/>
    </source>
</evidence>
<dbReference type="WBParaSite" id="maker-uti_cns_0045997-snap-gene-1.25-mRNA-1">
    <property type="protein sequence ID" value="maker-uti_cns_0045997-snap-gene-1.25-mRNA-1"/>
    <property type="gene ID" value="maker-uti_cns_0045997-snap-gene-1.25"/>
</dbReference>
<accession>A0A1I8J7F8</accession>
<dbReference type="CDD" id="cd20342">
    <property type="entry name" value="BRcat_RBR_RNF217"/>
    <property type="match status" value="1"/>
</dbReference>
<evidence type="ECO:0000256" key="1">
    <source>
        <dbReference type="ARBA" id="ARBA00001798"/>
    </source>
</evidence>
<evidence type="ECO:0000256" key="3">
    <source>
        <dbReference type="ARBA" id="ARBA00022679"/>
    </source>
</evidence>
<dbReference type="GO" id="GO:0008270">
    <property type="term" value="F:zinc ion binding"/>
    <property type="evidence" value="ECO:0007669"/>
    <property type="project" value="UniProtKB-KW"/>
</dbReference>
<dbReference type="InterPro" id="IPR031127">
    <property type="entry name" value="E3_UB_ligase_RBR"/>
</dbReference>
<keyword evidence="9" id="KW-1185">Reference proteome</keyword>
<sequence length="508" mass="56617">MSSQVASLDEVSINSINIEAASIESSPVDAEINEAVIASALEIMDSPEQMAALSDEDRQRVLEITRNYFGEHRDSDVSETEERSSAGSEATDDNLQSVMQEASLALTMRLLHEELGDAMFADLPRSSLFDIVHSIGKVACANGEPVVELLECSSAANILPRLQAWPACHQQLQDSAASSEFYNLFTASMHELSERAGTRDESEGEYRLGQCDICCSEDDSLLWLGGCCQTSVCVFCLHRWLTDHLMEVGAKLGCPGCSAVLTVPQLRHLLSDSAMNRREQLLARQRGGNSSSERDCPRCSCLTQRPSRRMRLRNGRWQKEHGGVTVKCAQCDYVWCFDCHSPAHPGLSCRRFRSGVHLLEDWAKQLEQSGLRKARRCPKCKAMIEKNDGCNHMTCAHCEHEFCYLCRKRWRIPQLKIPYFRWSVFGSHSNRLSVFGCREKFLPNRPRLRRLVRGSLFVLRILGLILVPTVGLSVLLAAAVALVAVAIPLSPVIVAVVVTLTLKSHRVE</sequence>